<sequence length="147" mass="16973">MKKSNLYIGLIYLFIGIVCLVIALNFESRLESLLFGFTGAGICGGAVILWKYYYWTRPENKDKYQEKIENETIELHDERKTILRDKSGRYAYIIGLIVMSVSIVIFSIIGSLNIIENSKLIITYLAGFLVFQYIIGILIFKHLNKKY</sequence>
<reference evidence="2 3" key="1">
    <citation type="submission" date="2016-10" db="EMBL/GenBank/DDBJ databases">
        <title>Complete Genome Sequence of Peptococcaceae strain DCMF.</title>
        <authorList>
            <person name="Edwards R.J."/>
            <person name="Holland S.I."/>
            <person name="Deshpande N.P."/>
            <person name="Wong Y.K."/>
            <person name="Ertan H."/>
            <person name="Manefield M."/>
            <person name="Russell T.L."/>
            <person name="Lee M.J."/>
        </authorList>
    </citation>
    <scope>NUCLEOTIDE SEQUENCE [LARGE SCALE GENOMIC DNA]</scope>
    <source>
        <strain evidence="2 3">DCMF</strain>
    </source>
</reference>
<keyword evidence="1" id="KW-0812">Transmembrane</keyword>
<dbReference type="Proteomes" id="UP000323521">
    <property type="component" value="Chromosome"/>
</dbReference>
<dbReference type="AlphaFoldDB" id="A0A3G1KXZ6"/>
<evidence type="ECO:0000256" key="1">
    <source>
        <dbReference type="SAM" id="Phobius"/>
    </source>
</evidence>
<accession>A0A3G1KXZ6</accession>
<feature type="transmembrane region" description="Helical" evidence="1">
    <location>
        <begin position="121"/>
        <end position="140"/>
    </location>
</feature>
<organism evidence="2 3">
    <name type="scientific">Formimonas warabiya</name>
    <dbReference type="NCBI Taxonomy" id="1761012"/>
    <lineage>
        <taxon>Bacteria</taxon>
        <taxon>Bacillati</taxon>
        <taxon>Bacillota</taxon>
        <taxon>Clostridia</taxon>
        <taxon>Eubacteriales</taxon>
        <taxon>Peptococcaceae</taxon>
        <taxon>Candidatus Formimonas</taxon>
    </lineage>
</organism>
<dbReference type="OrthoDB" id="2194309at2"/>
<keyword evidence="1" id="KW-0472">Membrane</keyword>
<feature type="transmembrane region" description="Helical" evidence="1">
    <location>
        <begin position="90"/>
        <end position="115"/>
    </location>
</feature>
<feature type="transmembrane region" description="Helical" evidence="1">
    <location>
        <begin position="7"/>
        <end position="26"/>
    </location>
</feature>
<evidence type="ECO:0000313" key="2">
    <source>
        <dbReference type="EMBL" id="ATW27336.1"/>
    </source>
</evidence>
<feature type="transmembrane region" description="Helical" evidence="1">
    <location>
        <begin position="32"/>
        <end position="53"/>
    </location>
</feature>
<dbReference type="EMBL" id="CP017634">
    <property type="protein sequence ID" value="ATW27336.1"/>
    <property type="molecule type" value="Genomic_DNA"/>
</dbReference>
<evidence type="ECO:0008006" key="4">
    <source>
        <dbReference type="Google" id="ProtNLM"/>
    </source>
</evidence>
<keyword evidence="3" id="KW-1185">Reference proteome</keyword>
<protein>
    <recommendedName>
        <fullName evidence="4">DUF2178 domain-containing protein</fullName>
    </recommendedName>
</protein>
<gene>
    <name evidence="2" type="ORF">DCMF_23595</name>
</gene>
<dbReference type="KEGG" id="fwa:DCMF_23595"/>
<dbReference type="RefSeq" id="WP_148136688.1">
    <property type="nucleotide sequence ID" value="NZ_CP017634.1"/>
</dbReference>
<keyword evidence="1" id="KW-1133">Transmembrane helix</keyword>
<proteinExistence type="predicted"/>
<evidence type="ECO:0000313" key="3">
    <source>
        <dbReference type="Proteomes" id="UP000323521"/>
    </source>
</evidence>
<name>A0A3G1KXZ6_FORW1</name>